<accession>A0ACC8XHV4</accession>
<evidence type="ECO:0000313" key="1">
    <source>
        <dbReference type="EMBL" id="ONI44447.1"/>
    </source>
</evidence>
<protein>
    <submittedName>
        <fullName evidence="1">Cysteine synthase A</fullName>
    </submittedName>
</protein>
<proteinExistence type="predicted"/>
<evidence type="ECO:0000313" key="2">
    <source>
        <dbReference type="Proteomes" id="UP000188637"/>
    </source>
</evidence>
<sequence>MNSILETLGNTPLIRLNNINKDIYLKIEKNNPTGSVKDRPVYYMIENLEKQGLINKNTTLTVSTSGNTGISLSMIGTMKGYEVVIIMPENMSKERQLIMKAYGAKLILTDKALGMQGALDKENELIKSNPSYISIKQFEDKYNVLSHYETTAEEIIKDLKNIDIFVTGVGTGGTISGVGKRLKEFNSNIKIIAIEPAASPMMSKGKKGPHMIQGIGAGFIPKILNINIIDEVITIENGEAFEGIGLLGRKEGILAGISTGANLMGALKVADKYPNKNIVTIACDGFEKYLSLNIL</sequence>
<reference evidence="1" key="1">
    <citation type="submission" date="2016-08" db="EMBL/GenBank/DDBJ databases">
        <authorList>
            <person name="Ngugi D.K."/>
            <person name="Miyake S."/>
            <person name="Stingl U."/>
        </authorList>
    </citation>
    <scope>NUCLEOTIDE SEQUENCE</scope>
    <source>
        <strain evidence="1">SCG-D08WGA-EpuloA1</strain>
    </source>
</reference>
<organism evidence="1 2">
    <name type="scientific">Candidatus Epulonipiscium fishelsonii</name>
    <dbReference type="NCBI Taxonomy" id="77094"/>
    <lineage>
        <taxon>Bacteria</taxon>
        <taxon>Bacillati</taxon>
        <taxon>Bacillota</taxon>
        <taxon>Clostridia</taxon>
        <taxon>Lachnospirales</taxon>
        <taxon>Lachnospiraceae</taxon>
        <taxon>Candidatus Epulonipiscium</taxon>
    </lineage>
</organism>
<comment type="caution">
    <text evidence="1">The sequence shown here is derived from an EMBL/GenBank/DDBJ whole genome shotgun (WGS) entry which is preliminary data.</text>
</comment>
<dbReference type="EMBL" id="LJHD01000107">
    <property type="protein sequence ID" value="ONI44447.1"/>
    <property type="molecule type" value="Genomic_DNA"/>
</dbReference>
<keyword evidence="2" id="KW-1185">Reference proteome</keyword>
<gene>
    <name evidence="1" type="ORF">AN640_05530</name>
</gene>
<name>A0ACC8XHV4_9FIRM</name>
<dbReference type="Proteomes" id="UP000188637">
    <property type="component" value="Unassembled WGS sequence"/>
</dbReference>